<evidence type="ECO:0000313" key="13">
    <source>
        <dbReference type="Proteomes" id="UP001186944"/>
    </source>
</evidence>
<dbReference type="GO" id="GO:0004930">
    <property type="term" value="F:G protein-coupled receptor activity"/>
    <property type="evidence" value="ECO:0007669"/>
    <property type="project" value="UniProtKB-KW"/>
</dbReference>
<name>A0AA88YIZ6_PINIB</name>
<dbReference type="PROSITE" id="PS00237">
    <property type="entry name" value="G_PROTEIN_RECEP_F1_1"/>
    <property type="match status" value="1"/>
</dbReference>
<feature type="compositionally biased region" description="Polar residues" evidence="9">
    <location>
        <begin position="337"/>
        <end position="350"/>
    </location>
</feature>
<evidence type="ECO:0000313" key="12">
    <source>
        <dbReference type="EMBL" id="KAK3100378.1"/>
    </source>
</evidence>
<evidence type="ECO:0000256" key="4">
    <source>
        <dbReference type="ARBA" id="ARBA00023040"/>
    </source>
</evidence>
<keyword evidence="6 8" id="KW-0675">Receptor</keyword>
<evidence type="ECO:0000259" key="11">
    <source>
        <dbReference type="PROSITE" id="PS50262"/>
    </source>
</evidence>
<evidence type="ECO:0000256" key="7">
    <source>
        <dbReference type="ARBA" id="ARBA00023224"/>
    </source>
</evidence>
<evidence type="ECO:0000256" key="9">
    <source>
        <dbReference type="SAM" id="MobiDB-lite"/>
    </source>
</evidence>
<dbReference type="PRINTS" id="PR00237">
    <property type="entry name" value="GPCRRHODOPSN"/>
</dbReference>
<feature type="transmembrane region" description="Helical" evidence="10">
    <location>
        <begin position="262"/>
        <end position="284"/>
    </location>
</feature>
<feature type="transmembrane region" description="Helical" evidence="10">
    <location>
        <begin position="51"/>
        <end position="76"/>
    </location>
</feature>
<keyword evidence="5 10" id="KW-0472">Membrane</keyword>
<evidence type="ECO:0000256" key="8">
    <source>
        <dbReference type="RuleBase" id="RU000688"/>
    </source>
</evidence>
<keyword evidence="7 8" id="KW-0807">Transducer</keyword>
<keyword evidence="2 8" id="KW-0812">Transmembrane</keyword>
<protein>
    <recommendedName>
        <fullName evidence="11">G-protein coupled receptors family 1 profile domain-containing protein</fullName>
    </recommendedName>
</protein>
<dbReference type="PROSITE" id="PS50262">
    <property type="entry name" value="G_PROTEIN_RECEP_F1_2"/>
    <property type="match status" value="1"/>
</dbReference>
<keyword evidence="3 10" id="KW-1133">Transmembrane helix</keyword>
<dbReference type="PANTHER" id="PTHR24243">
    <property type="entry name" value="G-PROTEIN COUPLED RECEPTOR"/>
    <property type="match status" value="1"/>
</dbReference>
<dbReference type="SUPFAM" id="SSF81321">
    <property type="entry name" value="Family A G protein-coupled receptor-like"/>
    <property type="match status" value="1"/>
</dbReference>
<dbReference type="Gene3D" id="1.20.1070.10">
    <property type="entry name" value="Rhodopsin 7-helix transmembrane proteins"/>
    <property type="match status" value="1"/>
</dbReference>
<keyword evidence="4 8" id="KW-0297">G-protein coupled receptor</keyword>
<dbReference type="AlphaFoldDB" id="A0AA88YIZ6"/>
<evidence type="ECO:0000256" key="10">
    <source>
        <dbReference type="SAM" id="Phobius"/>
    </source>
</evidence>
<feature type="compositionally biased region" description="Basic and acidic residues" evidence="9">
    <location>
        <begin position="355"/>
        <end position="367"/>
    </location>
</feature>
<feature type="transmembrane region" description="Helical" evidence="10">
    <location>
        <begin position="20"/>
        <end position="39"/>
    </location>
</feature>
<dbReference type="PANTHER" id="PTHR24243:SF224">
    <property type="entry name" value="G-PROTEIN COUPLED RECEPTOR 19-RELATED"/>
    <property type="match status" value="1"/>
</dbReference>
<dbReference type="GO" id="GO:0005886">
    <property type="term" value="C:plasma membrane"/>
    <property type="evidence" value="ECO:0007669"/>
    <property type="project" value="TreeGrafter"/>
</dbReference>
<feature type="region of interest" description="Disordered" evidence="9">
    <location>
        <begin position="337"/>
        <end position="377"/>
    </location>
</feature>
<dbReference type="EMBL" id="VSWD01000006">
    <property type="protein sequence ID" value="KAK3100378.1"/>
    <property type="molecule type" value="Genomic_DNA"/>
</dbReference>
<evidence type="ECO:0000256" key="1">
    <source>
        <dbReference type="ARBA" id="ARBA00004141"/>
    </source>
</evidence>
<dbReference type="Proteomes" id="UP001186944">
    <property type="component" value="Unassembled WGS sequence"/>
</dbReference>
<proteinExistence type="inferred from homology"/>
<comment type="similarity">
    <text evidence="8">Belongs to the G-protein coupled receptor 1 family.</text>
</comment>
<feature type="domain" description="G-protein coupled receptors family 1 profile" evidence="11">
    <location>
        <begin position="31"/>
        <end position="282"/>
    </location>
</feature>
<feature type="transmembrane region" description="Helical" evidence="10">
    <location>
        <begin position="82"/>
        <end position="109"/>
    </location>
</feature>
<reference evidence="12" key="1">
    <citation type="submission" date="2019-08" db="EMBL/GenBank/DDBJ databases">
        <title>The improved chromosome-level genome for the pearl oyster Pinctada fucata martensii using PacBio sequencing and Hi-C.</title>
        <authorList>
            <person name="Zheng Z."/>
        </authorList>
    </citation>
    <scope>NUCLEOTIDE SEQUENCE</scope>
    <source>
        <strain evidence="12">ZZ-2019</strain>
        <tissue evidence="12">Adductor muscle</tissue>
    </source>
</reference>
<comment type="subcellular location">
    <subcellularLocation>
        <location evidence="1">Membrane</location>
        <topology evidence="1">Multi-pass membrane protein</topology>
    </subcellularLocation>
</comment>
<evidence type="ECO:0000256" key="2">
    <source>
        <dbReference type="ARBA" id="ARBA00022692"/>
    </source>
</evidence>
<evidence type="ECO:0000256" key="6">
    <source>
        <dbReference type="ARBA" id="ARBA00023170"/>
    </source>
</evidence>
<gene>
    <name evidence="12" type="ORF">FSP39_019041</name>
</gene>
<accession>A0AA88YIZ6</accession>
<feature type="transmembrane region" description="Helical" evidence="10">
    <location>
        <begin position="170"/>
        <end position="193"/>
    </location>
</feature>
<dbReference type="Pfam" id="PF00001">
    <property type="entry name" value="7tm_1"/>
    <property type="match status" value="1"/>
</dbReference>
<dbReference type="CDD" id="cd00637">
    <property type="entry name" value="7tm_classA_rhodopsin-like"/>
    <property type="match status" value="1"/>
</dbReference>
<keyword evidence="13" id="KW-1185">Reference proteome</keyword>
<dbReference type="InterPro" id="IPR017452">
    <property type="entry name" value="GPCR_Rhodpsn_7TM"/>
</dbReference>
<organism evidence="12 13">
    <name type="scientific">Pinctada imbricata</name>
    <name type="common">Atlantic pearl-oyster</name>
    <name type="synonym">Pinctada martensii</name>
    <dbReference type="NCBI Taxonomy" id="66713"/>
    <lineage>
        <taxon>Eukaryota</taxon>
        <taxon>Metazoa</taxon>
        <taxon>Spiralia</taxon>
        <taxon>Lophotrochozoa</taxon>
        <taxon>Mollusca</taxon>
        <taxon>Bivalvia</taxon>
        <taxon>Autobranchia</taxon>
        <taxon>Pteriomorphia</taxon>
        <taxon>Pterioida</taxon>
        <taxon>Pterioidea</taxon>
        <taxon>Pteriidae</taxon>
        <taxon>Pinctada</taxon>
    </lineage>
</organism>
<feature type="transmembrane region" description="Helical" evidence="10">
    <location>
        <begin position="130"/>
        <end position="150"/>
    </location>
</feature>
<evidence type="ECO:0000256" key="3">
    <source>
        <dbReference type="ARBA" id="ARBA00022989"/>
    </source>
</evidence>
<feature type="transmembrane region" description="Helical" evidence="10">
    <location>
        <begin position="231"/>
        <end position="250"/>
    </location>
</feature>
<sequence length="377" mass="42968">MNDSDASYTEDRPNVILGPTLVLISAIGTTGNGLVLYVYKKSTRIRDTTMMLLMNLALTDLFTSITLGVNGIGVTLGIVNNSYIMCLAMMLIPTFMFFVSQGVLGITTFDRFIAICHHEKYTRIMTKTTLRILLLIAWLLPLLMIGVPFLGFNYWDIIQTCRYRNLFHEWVYFTNSLIIIILMSISAVLYVQILKKAWEFYRRFRPAQVSGVNAESNKIRAKQRAIKNGKVMGIVTLFFTVCWLPSHIYQFWYGLEFEGNSALIGITITLGTLNCIINPFIYAWQKEDFRKEGKKFLKCCRRQHFEGRDDKHQKDVIPKDNIEKESPFDLNIIQVNSPGPSTASTISKNLSAGDKPLDNNQRNKAEDIMSSPHVADE</sequence>
<comment type="caution">
    <text evidence="12">The sequence shown here is derived from an EMBL/GenBank/DDBJ whole genome shotgun (WGS) entry which is preliminary data.</text>
</comment>
<evidence type="ECO:0000256" key="5">
    <source>
        <dbReference type="ARBA" id="ARBA00023136"/>
    </source>
</evidence>
<dbReference type="InterPro" id="IPR000276">
    <property type="entry name" value="GPCR_Rhodpsn"/>
</dbReference>